<evidence type="ECO:0000313" key="3">
    <source>
        <dbReference type="Proteomes" id="UP000276215"/>
    </source>
</evidence>
<gene>
    <name evidence="2" type="ORF">L873DRAFT_1841361</name>
</gene>
<proteinExistence type="predicted"/>
<feature type="region of interest" description="Disordered" evidence="1">
    <location>
        <begin position="1"/>
        <end position="22"/>
    </location>
</feature>
<reference evidence="2 3" key="1">
    <citation type="journal article" date="2018" name="Nat. Ecol. Evol.">
        <title>Pezizomycetes genomes reveal the molecular basis of ectomycorrhizal truffle lifestyle.</title>
        <authorList>
            <person name="Murat C."/>
            <person name="Payen T."/>
            <person name="Noel B."/>
            <person name="Kuo A."/>
            <person name="Morin E."/>
            <person name="Chen J."/>
            <person name="Kohler A."/>
            <person name="Krizsan K."/>
            <person name="Balestrini R."/>
            <person name="Da Silva C."/>
            <person name="Montanini B."/>
            <person name="Hainaut M."/>
            <person name="Levati E."/>
            <person name="Barry K.W."/>
            <person name="Belfiori B."/>
            <person name="Cichocki N."/>
            <person name="Clum A."/>
            <person name="Dockter R.B."/>
            <person name="Fauchery L."/>
            <person name="Guy J."/>
            <person name="Iotti M."/>
            <person name="Le Tacon F."/>
            <person name="Lindquist E.A."/>
            <person name="Lipzen A."/>
            <person name="Malagnac F."/>
            <person name="Mello A."/>
            <person name="Molinier V."/>
            <person name="Miyauchi S."/>
            <person name="Poulain J."/>
            <person name="Riccioni C."/>
            <person name="Rubini A."/>
            <person name="Sitrit Y."/>
            <person name="Splivallo R."/>
            <person name="Traeger S."/>
            <person name="Wang M."/>
            <person name="Zifcakova L."/>
            <person name="Wipf D."/>
            <person name="Zambonelli A."/>
            <person name="Paolocci F."/>
            <person name="Nowrousian M."/>
            <person name="Ottonello S."/>
            <person name="Baldrian P."/>
            <person name="Spatafora J.W."/>
            <person name="Henrissat B."/>
            <person name="Nagy L.G."/>
            <person name="Aury J.M."/>
            <person name="Wincker P."/>
            <person name="Grigoriev I.V."/>
            <person name="Bonfante P."/>
            <person name="Martin F.M."/>
        </authorList>
    </citation>
    <scope>NUCLEOTIDE SEQUENCE [LARGE SCALE GENOMIC DNA]</scope>
    <source>
        <strain evidence="2 3">120613-1</strain>
    </source>
</reference>
<dbReference type="AlphaFoldDB" id="A0A3N4K0G5"/>
<name>A0A3N4K0G5_9PEZI</name>
<organism evidence="2 3">
    <name type="scientific">Choiromyces venosus 120613-1</name>
    <dbReference type="NCBI Taxonomy" id="1336337"/>
    <lineage>
        <taxon>Eukaryota</taxon>
        <taxon>Fungi</taxon>
        <taxon>Dikarya</taxon>
        <taxon>Ascomycota</taxon>
        <taxon>Pezizomycotina</taxon>
        <taxon>Pezizomycetes</taxon>
        <taxon>Pezizales</taxon>
        <taxon>Tuberaceae</taxon>
        <taxon>Choiromyces</taxon>
    </lineage>
</organism>
<evidence type="ECO:0000256" key="1">
    <source>
        <dbReference type="SAM" id="MobiDB-lite"/>
    </source>
</evidence>
<dbReference type="Proteomes" id="UP000276215">
    <property type="component" value="Unassembled WGS sequence"/>
</dbReference>
<evidence type="ECO:0000313" key="2">
    <source>
        <dbReference type="EMBL" id="RPB03008.1"/>
    </source>
</evidence>
<keyword evidence="3" id="KW-1185">Reference proteome</keyword>
<sequence length="204" mass="23607">MKRTRTQSDTEQETQLQTQPEIHSECPDFQNQSAFSQEVAFEDTTIARDGSVQSDISSFRTLFPLRGKLKSLKFCLQGYVDPLLSFKAFSLPYTLPENLDPTSDTVGKEVNLIKDVIQNLRALASYRSHFEFAIYLKNHHFKLVKQDAVIVGPDEIMISKIQYEQWKNNLSKLSKDVKERMPRISILEKEQEKLHQSIRILQEA</sequence>
<dbReference type="EMBL" id="ML120364">
    <property type="protein sequence ID" value="RPB03008.1"/>
    <property type="molecule type" value="Genomic_DNA"/>
</dbReference>
<protein>
    <submittedName>
        <fullName evidence="2">Uncharacterized protein</fullName>
    </submittedName>
</protein>
<feature type="compositionally biased region" description="Low complexity" evidence="1">
    <location>
        <begin position="7"/>
        <end position="21"/>
    </location>
</feature>
<dbReference type="OrthoDB" id="5494192at2759"/>
<accession>A0A3N4K0G5</accession>